<evidence type="ECO:0000259" key="5">
    <source>
        <dbReference type="PROSITE" id="PS50075"/>
    </source>
</evidence>
<keyword evidence="3" id="KW-0597">Phosphoprotein</keyword>
<dbReference type="Pfam" id="PF00975">
    <property type="entry name" value="Thioesterase"/>
    <property type="match status" value="1"/>
</dbReference>
<name>A0ABW8BLP3_9ACTN</name>
<evidence type="ECO:0000256" key="4">
    <source>
        <dbReference type="SAM" id="MobiDB-lite"/>
    </source>
</evidence>
<dbReference type="InterPro" id="IPR023213">
    <property type="entry name" value="CAT-like_dom_sf"/>
</dbReference>
<dbReference type="SMART" id="SM00823">
    <property type="entry name" value="PKS_PP"/>
    <property type="match status" value="1"/>
</dbReference>
<evidence type="ECO:0000256" key="3">
    <source>
        <dbReference type="ARBA" id="ARBA00022553"/>
    </source>
</evidence>
<dbReference type="InterPro" id="IPR020802">
    <property type="entry name" value="TesA-like"/>
</dbReference>
<evidence type="ECO:0000256" key="1">
    <source>
        <dbReference type="ARBA" id="ARBA00001957"/>
    </source>
</evidence>
<dbReference type="PROSITE" id="PS00455">
    <property type="entry name" value="AMP_BINDING"/>
    <property type="match status" value="1"/>
</dbReference>
<organism evidence="6 7">
    <name type="scientific">Streptomyces salinarius</name>
    <dbReference type="NCBI Taxonomy" id="2762598"/>
    <lineage>
        <taxon>Bacteria</taxon>
        <taxon>Bacillati</taxon>
        <taxon>Actinomycetota</taxon>
        <taxon>Actinomycetes</taxon>
        <taxon>Kitasatosporales</taxon>
        <taxon>Streptomycetaceae</taxon>
        <taxon>Streptomyces</taxon>
    </lineage>
</organism>
<dbReference type="SUPFAM" id="SSF52777">
    <property type="entry name" value="CoA-dependent acyltransferases"/>
    <property type="match status" value="2"/>
</dbReference>
<dbReference type="InterPro" id="IPR020806">
    <property type="entry name" value="PKS_PP-bd"/>
</dbReference>
<dbReference type="InterPro" id="IPR010071">
    <property type="entry name" value="AA_adenyl_dom"/>
</dbReference>
<comment type="caution">
    <text evidence="6">The sequence shown here is derived from an EMBL/GenBank/DDBJ whole genome shotgun (WGS) entry which is preliminary data.</text>
</comment>
<gene>
    <name evidence="6" type="ORF">AB4829_35920</name>
</gene>
<dbReference type="Proteomes" id="UP001614264">
    <property type="component" value="Unassembled WGS sequence"/>
</dbReference>
<feature type="compositionally biased region" description="Low complexity" evidence="4">
    <location>
        <begin position="23"/>
        <end position="32"/>
    </location>
</feature>
<dbReference type="Pfam" id="PF13193">
    <property type="entry name" value="AMP-binding_C"/>
    <property type="match status" value="1"/>
</dbReference>
<dbReference type="SMART" id="SM00824">
    <property type="entry name" value="PKS_TE"/>
    <property type="match status" value="1"/>
</dbReference>
<evidence type="ECO:0000313" key="7">
    <source>
        <dbReference type="Proteomes" id="UP001614264"/>
    </source>
</evidence>
<proteinExistence type="predicted"/>
<dbReference type="CDD" id="cd19531">
    <property type="entry name" value="LCL_NRPS-like"/>
    <property type="match status" value="1"/>
</dbReference>
<dbReference type="RefSeq" id="WP_399594946.1">
    <property type="nucleotide sequence ID" value="NZ_JBITPR010000064.1"/>
</dbReference>
<protein>
    <submittedName>
        <fullName evidence="6">Amino acid adenylation domain-containing protein</fullName>
    </submittedName>
</protein>
<dbReference type="Gene3D" id="3.30.559.30">
    <property type="entry name" value="Nonribosomal peptide synthetase, condensation domain"/>
    <property type="match status" value="1"/>
</dbReference>
<dbReference type="Gene3D" id="1.10.1200.10">
    <property type="entry name" value="ACP-like"/>
    <property type="match status" value="1"/>
</dbReference>
<dbReference type="InterPro" id="IPR025110">
    <property type="entry name" value="AMP-bd_C"/>
</dbReference>
<dbReference type="PANTHER" id="PTHR45527:SF1">
    <property type="entry name" value="FATTY ACID SYNTHASE"/>
    <property type="match status" value="1"/>
</dbReference>
<accession>A0ABW8BLP3</accession>
<dbReference type="InterPro" id="IPR036736">
    <property type="entry name" value="ACP-like_sf"/>
</dbReference>
<dbReference type="InterPro" id="IPR042099">
    <property type="entry name" value="ANL_N_sf"/>
</dbReference>
<dbReference type="EMBL" id="JBITPR010000064">
    <property type="protein sequence ID" value="MFI7875969.1"/>
    <property type="molecule type" value="Genomic_DNA"/>
</dbReference>
<dbReference type="PROSITE" id="PS50075">
    <property type="entry name" value="CARRIER"/>
    <property type="match status" value="1"/>
</dbReference>
<dbReference type="InterPro" id="IPR029058">
    <property type="entry name" value="AB_hydrolase_fold"/>
</dbReference>
<dbReference type="InterPro" id="IPR020845">
    <property type="entry name" value="AMP-binding_CS"/>
</dbReference>
<sequence length="1331" mass="143047">MTHVDDQLPQLSAAQRRLLESMTGGRRPGPGTEPDAPPTDRAPAGHAQRRMWLVHKLAPGPAFTVPILYRIAGPLDVPALTDALTTLLERHEILRTTYHEADGELRQRVEPVPSDVLSRHSVTGLADHLRDDAAERLVHAEAARPFDLARGPVFRAALVRTDSERWLLLLTIHHIACDQWSMGVFVRELAAVYEANTSGTPVRLPAPGRTYAEYAREQAARERDGGFQAGLAYWRETLKDLRPLTLPTDRPRPAEPAQLGGEVARWVEPEVARRVRACAARCAASPFMVVLAAFLVVTRAYQRHDDLAVGTTAAGRESEDLAGVIGFFVNTNVLRTEVRADDTFADVVASVKAAVLGARPHADIPFELVVDALEGTRDGTGRSVTPVLFQQDNTPDSALRLTGLDVALDDDFLSGTAKYDLLVSVRNRPDGTRLHFQYDAELFDRSTAARMLDAFETCLAAAVREPERPVRELPVMSDAEAAELARHNDTAKQFDLPGSLHGLFARRTRATPDALALVDATGARRSFREVSEQADRVARALVRRGVGRGDTVGVRLQPGAHYLAAVLGTMAAGAAFVPIDPHYPAERVALISSEADLALLVDDTGLDVPTLTAEGRDADVTLPEVGPDDPAYVIFTSGSTGRPKGVVIRHGGILNNLADLAERLGLGPDDRVLTVSSPSFDMSVFELLGVPGFGGAAVVVDHELARDPAHWEEMATRHAVTVWNSAPALLELFLGHLESGSTQEAPPLRVAVLGGDWVPLGAPARWYSLFPDSEFTVLGGATEASIHSTFYSCTSVDPGWKSIPYGRPMANQTAVVVDDDGRPSPIGVPGHLLLGGAGLAAGYHRKPELTAERFVHVLGERRYRTGDIAKWRPDGQLELLGRDDDMIKIHGLRIEPGDVESALHGTGDLTGVAVVAAAAPGGGKELVAWVTSDREVDTAALRDGLKKVLPAFMVPARIQVLDAFPLSPNGKVDRRALAAREAAPTDTEPRSEPPATPTERRVAEAWAQVLGATALGRYDDFFELGGDSFKAVRAARLVAGDLPASAVFRHPTVAALADHIDRGGESGSGTGLLLHLSATAEHPPSRDEQPVPVVCLPHGGGNAVVYQALADTLGDGFDVWAVNLPGHDLADRADPQSIREVARRCADEIAERLTGPVVVYGQCAGCAAAVRLARACEARGVEVRALFVGAALPDQDPAESMRLVREADDDLLLGHIRGLGGLSGVLDDSDLMRMLRVVRHDLAEMITMYSEEHGTGIEPVRAPVHCVVGSEDPATPGYEQRYTDWGRYGTGVTLSVIEGGEHYFCKHRPDDLAGVIRERLAADASREGRAR</sequence>
<dbReference type="SUPFAM" id="SSF53474">
    <property type="entry name" value="alpha/beta-Hydrolases"/>
    <property type="match status" value="1"/>
</dbReference>
<dbReference type="PANTHER" id="PTHR45527">
    <property type="entry name" value="NONRIBOSOMAL PEPTIDE SYNTHETASE"/>
    <property type="match status" value="1"/>
</dbReference>
<feature type="region of interest" description="Disordered" evidence="4">
    <location>
        <begin position="22"/>
        <end position="46"/>
    </location>
</feature>
<evidence type="ECO:0000313" key="6">
    <source>
        <dbReference type="EMBL" id="MFI7875969.1"/>
    </source>
</evidence>
<keyword evidence="2" id="KW-0596">Phosphopantetheine</keyword>
<feature type="region of interest" description="Disordered" evidence="4">
    <location>
        <begin position="977"/>
        <end position="1000"/>
    </location>
</feature>
<dbReference type="Pfam" id="PF00501">
    <property type="entry name" value="AMP-binding"/>
    <property type="match status" value="1"/>
</dbReference>
<dbReference type="InterPro" id="IPR001242">
    <property type="entry name" value="Condensation_dom"/>
</dbReference>
<feature type="domain" description="Carrier" evidence="5">
    <location>
        <begin position="993"/>
        <end position="1064"/>
    </location>
</feature>
<reference evidence="6 7" key="1">
    <citation type="submission" date="2024-07" db="EMBL/GenBank/DDBJ databases">
        <title>Whole genome sequencing of Prodigiosin pigment-producing Streptomyces salinarius isolated from rhizosphere soil of Arachis hypogaea.</title>
        <authorList>
            <person name="Vidhya A."/>
            <person name="Ramya S."/>
        </authorList>
    </citation>
    <scope>NUCLEOTIDE SEQUENCE [LARGE SCALE GENOMIC DNA]</scope>
    <source>
        <strain evidence="6 7">VRMG2420</strain>
    </source>
</reference>
<dbReference type="InterPro" id="IPR045851">
    <property type="entry name" value="AMP-bd_C_sf"/>
</dbReference>
<dbReference type="InterPro" id="IPR000873">
    <property type="entry name" value="AMP-dep_synth/lig_dom"/>
</dbReference>
<dbReference type="SUPFAM" id="SSF56801">
    <property type="entry name" value="Acetyl-CoA synthetase-like"/>
    <property type="match status" value="1"/>
</dbReference>
<dbReference type="Pfam" id="PF00550">
    <property type="entry name" value="PP-binding"/>
    <property type="match status" value="1"/>
</dbReference>
<dbReference type="InterPro" id="IPR009081">
    <property type="entry name" value="PP-bd_ACP"/>
</dbReference>
<dbReference type="Gene3D" id="3.30.300.30">
    <property type="match status" value="1"/>
</dbReference>
<dbReference type="NCBIfam" id="TIGR01733">
    <property type="entry name" value="AA-adenyl-dom"/>
    <property type="match status" value="1"/>
</dbReference>
<comment type="cofactor">
    <cofactor evidence="1">
        <name>pantetheine 4'-phosphate</name>
        <dbReference type="ChEBI" id="CHEBI:47942"/>
    </cofactor>
</comment>
<dbReference type="Pfam" id="PF00668">
    <property type="entry name" value="Condensation"/>
    <property type="match status" value="1"/>
</dbReference>
<dbReference type="Gene3D" id="3.40.50.12780">
    <property type="entry name" value="N-terminal domain of ligase-like"/>
    <property type="match status" value="1"/>
</dbReference>
<dbReference type="InterPro" id="IPR001031">
    <property type="entry name" value="Thioesterase"/>
</dbReference>
<evidence type="ECO:0000256" key="2">
    <source>
        <dbReference type="ARBA" id="ARBA00022450"/>
    </source>
</evidence>
<keyword evidence="7" id="KW-1185">Reference proteome</keyword>
<dbReference type="Gene3D" id="3.40.50.1820">
    <property type="entry name" value="alpha/beta hydrolase"/>
    <property type="match status" value="1"/>
</dbReference>
<dbReference type="Gene3D" id="3.30.559.10">
    <property type="entry name" value="Chloramphenicol acetyltransferase-like domain"/>
    <property type="match status" value="1"/>
</dbReference>